<dbReference type="SUPFAM" id="SSF51445">
    <property type="entry name" value="(Trans)glycosidases"/>
    <property type="match status" value="1"/>
</dbReference>
<keyword evidence="4" id="KW-1185">Reference proteome</keyword>
<evidence type="ECO:0000256" key="1">
    <source>
        <dbReference type="ARBA" id="ARBA00010838"/>
    </source>
</evidence>
<dbReference type="PANTHER" id="PTHR10353">
    <property type="entry name" value="GLYCOSYL HYDROLASE"/>
    <property type="match status" value="1"/>
</dbReference>
<name>A0AAE1JE78_9FABA</name>
<protein>
    <recommendedName>
        <fullName evidence="5">Beta-glucosidase</fullName>
    </recommendedName>
</protein>
<evidence type="ECO:0000313" key="3">
    <source>
        <dbReference type="EMBL" id="KAK4267391.1"/>
    </source>
</evidence>
<comment type="similarity">
    <text evidence="1 2">Belongs to the glycosyl hydrolase 1 family.</text>
</comment>
<evidence type="ECO:0000313" key="4">
    <source>
        <dbReference type="Proteomes" id="UP001293593"/>
    </source>
</evidence>
<organism evidence="3 4">
    <name type="scientific">Acacia crassicarpa</name>
    <name type="common">northern wattle</name>
    <dbReference type="NCBI Taxonomy" id="499986"/>
    <lineage>
        <taxon>Eukaryota</taxon>
        <taxon>Viridiplantae</taxon>
        <taxon>Streptophyta</taxon>
        <taxon>Embryophyta</taxon>
        <taxon>Tracheophyta</taxon>
        <taxon>Spermatophyta</taxon>
        <taxon>Magnoliopsida</taxon>
        <taxon>eudicotyledons</taxon>
        <taxon>Gunneridae</taxon>
        <taxon>Pentapetalae</taxon>
        <taxon>rosids</taxon>
        <taxon>fabids</taxon>
        <taxon>Fabales</taxon>
        <taxon>Fabaceae</taxon>
        <taxon>Caesalpinioideae</taxon>
        <taxon>mimosoid clade</taxon>
        <taxon>Acacieae</taxon>
        <taxon>Acacia</taxon>
    </lineage>
</organism>
<dbReference type="InterPro" id="IPR017853">
    <property type="entry name" value="GH"/>
</dbReference>
<dbReference type="InterPro" id="IPR001360">
    <property type="entry name" value="Glyco_hydro_1"/>
</dbReference>
<dbReference type="Pfam" id="PF00232">
    <property type="entry name" value="Glyco_hydro_1"/>
    <property type="match status" value="1"/>
</dbReference>
<reference evidence="3" key="1">
    <citation type="submission" date="2023-10" db="EMBL/GenBank/DDBJ databases">
        <title>Chromosome-level genome of the transformable northern wattle, Acacia crassicarpa.</title>
        <authorList>
            <person name="Massaro I."/>
            <person name="Sinha N.R."/>
            <person name="Poethig S."/>
            <person name="Leichty A.R."/>
        </authorList>
    </citation>
    <scope>NUCLEOTIDE SEQUENCE</scope>
    <source>
        <strain evidence="3">Acra3RX</strain>
        <tissue evidence="3">Leaf</tissue>
    </source>
</reference>
<dbReference type="PANTHER" id="PTHR10353:SF297">
    <property type="entry name" value="VICIANIN HYDROLASE-LIKE"/>
    <property type="match status" value="1"/>
</dbReference>
<sequence length="196" mass="22063">MQPKSSQLSISSASLSSSSQLSISSASLSISSISLSISSISLSVALAHRSHSQLLSLGRSHSQPLNLDRLWWFSVQPDLTPLISPTLSLGRLWSVCRFSWFSFGLPLLLVREERLRRLKHRMKVYHCEEQYSVLQTDIHLMKKIGLDSFRFSISWTRIFPEGRGKVNDLGVKFYNNVINELLANGGMQGEIASKER</sequence>
<proteinExistence type="inferred from homology"/>
<dbReference type="Gene3D" id="3.20.20.80">
    <property type="entry name" value="Glycosidases"/>
    <property type="match status" value="1"/>
</dbReference>
<dbReference type="GO" id="GO:0005975">
    <property type="term" value="P:carbohydrate metabolic process"/>
    <property type="evidence" value="ECO:0007669"/>
    <property type="project" value="InterPro"/>
</dbReference>
<evidence type="ECO:0008006" key="5">
    <source>
        <dbReference type="Google" id="ProtNLM"/>
    </source>
</evidence>
<comment type="caution">
    <text evidence="3">The sequence shown here is derived from an EMBL/GenBank/DDBJ whole genome shotgun (WGS) entry which is preliminary data.</text>
</comment>
<dbReference type="GO" id="GO:0008422">
    <property type="term" value="F:beta-glucosidase activity"/>
    <property type="evidence" value="ECO:0007669"/>
    <property type="project" value="TreeGrafter"/>
</dbReference>
<accession>A0AAE1JE78</accession>
<evidence type="ECO:0000256" key="2">
    <source>
        <dbReference type="RuleBase" id="RU003690"/>
    </source>
</evidence>
<dbReference type="AlphaFoldDB" id="A0AAE1JE78"/>
<dbReference type="Proteomes" id="UP001293593">
    <property type="component" value="Unassembled WGS sequence"/>
</dbReference>
<dbReference type="EMBL" id="JAWXYG010000007">
    <property type="protein sequence ID" value="KAK4267391.1"/>
    <property type="molecule type" value="Genomic_DNA"/>
</dbReference>
<gene>
    <name evidence="3" type="ORF">QN277_024177</name>
</gene>